<feature type="transmembrane region" description="Helical" evidence="1">
    <location>
        <begin position="177"/>
        <end position="202"/>
    </location>
</feature>
<evidence type="ECO:0000256" key="1">
    <source>
        <dbReference type="SAM" id="Phobius"/>
    </source>
</evidence>
<gene>
    <name evidence="2" type="ordered locus">Shell_1520</name>
</gene>
<name>D7DA12_STAHD</name>
<dbReference type="Proteomes" id="UP000002573">
    <property type="component" value="Chromosome"/>
</dbReference>
<dbReference type="KEGG" id="shc:Shell_1520"/>
<dbReference type="OrthoDB" id="378863at2157"/>
<reference evidence="3" key="1">
    <citation type="submission" date="2010-05" db="EMBL/GenBank/DDBJ databases">
        <title>Complete sequence of Staphylothermus hellenicus DSM 12710.</title>
        <authorList>
            <consortium name="US DOE Joint Genome Institute"/>
            <person name="Lucas S."/>
            <person name="Copeland A."/>
            <person name="Lapidus A."/>
            <person name="Cheng J.-F."/>
            <person name="Bruce D."/>
            <person name="Goodwin L."/>
            <person name="Pitluck S."/>
            <person name="Davenport K."/>
            <person name="Detter J.C."/>
            <person name="Han C."/>
            <person name="Tapia R."/>
            <person name="Larimer F."/>
            <person name="Land M."/>
            <person name="Hauser L."/>
            <person name="Kyrpides N."/>
            <person name="Mikhailova N."/>
            <person name="Anderson I.J."/>
            <person name="Woyke T."/>
        </authorList>
    </citation>
    <scope>NUCLEOTIDE SEQUENCE [LARGE SCALE GENOMIC DNA]</scope>
    <source>
        <strain evidence="3">DSM 12710 / JCM 10830 / BK20S6-10-b1 / P8</strain>
    </source>
</reference>
<feature type="transmembrane region" description="Helical" evidence="1">
    <location>
        <begin position="56"/>
        <end position="77"/>
    </location>
</feature>
<reference evidence="2 3" key="2">
    <citation type="journal article" date="2011" name="Stand. Genomic Sci.">
        <title>Complete genome sequence of Staphylothermus hellenicus P8.</title>
        <authorList>
            <person name="Anderson I."/>
            <person name="Wirth R."/>
            <person name="Lucas S."/>
            <person name="Copeland A."/>
            <person name="Lapidus A."/>
            <person name="Cheng J.F."/>
            <person name="Goodwin L."/>
            <person name="Pitluck S."/>
            <person name="Davenport K."/>
            <person name="Detter J.C."/>
            <person name="Han C."/>
            <person name="Tapia R."/>
            <person name="Land M."/>
            <person name="Hauser L."/>
            <person name="Pati A."/>
            <person name="Mikhailova N."/>
            <person name="Woyke T."/>
            <person name="Klenk H.P."/>
            <person name="Kyrpides N."/>
            <person name="Ivanova N."/>
        </authorList>
    </citation>
    <scope>NUCLEOTIDE SEQUENCE [LARGE SCALE GENOMIC DNA]</scope>
    <source>
        <strain evidence="3">DSM 12710 / JCM 10830 / BK20S6-10-b1 / P8</strain>
    </source>
</reference>
<feature type="transmembrane region" description="Helical" evidence="1">
    <location>
        <begin position="402"/>
        <end position="425"/>
    </location>
</feature>
<feature type="transmembrane region" description="Helical" evidence="1">
    <location>
        <begin position="437"/>
        <end position="460"/>
    </location>
</feature>
<keyword evidence="1" id="KW-0812">Transmembrane</keyword>
<keyword evidence="1" id="KW-1133">Transmembrane helix</keyword>
<proteinExistence type="predicted"/>
<evidence type="ECO:0000313" key="2">
    <source>
        <dbReference type="EMBL" id="ADI32608.1"/>
    </source>
</evidence>
<evidence type="ECO:0000313" key="3">
    <source>
        <dbReference type="Proteomes" id="UP000002573"/>
    </source>
</evidence>
<accession>D7DA12</accession>
<feature type="transmembrane region" description="Helical" evidence="1">
    <location>
        <begin position="89"/>
        <end position="113"/>
    </location>
</feature>
<feature type="transmembrane region" description="Helical" evidence="1">
    <location>
        <begin position="329"/>
        <end position="351"/>
    </location>
</feature>
<evidence type="ECO:0008006" key="4">
    <source>
        <dbReference type="Google" id="ProtNLM"/>
    </source>
</evidence>
<dbReference type="HOGENOM" id="CLU_534880_0_0_2"/>
<feature type="transmembrane region" description="Helical" evidence="1">
    <location>
        <begin position="150"/>
        <end position="171"/>
    </location>
</feature>
<sequence>MGLNNSDVVIDYDEIRSLRVRYSSIVNYSYVVYRAFTSLLFSIIVIRRLPPSEYGLFSFIIALIGLFVPLNNLWNYWSFRFYARKRYGLSFAAFAITIIYGFVGFALIYSLLFLGFQEYLYGVVAGLIFVGQGLYLYFKNLLYATRPYLVGYISMVGETLRVLSAYFFVAVFNLRVIGALSSLVVVFLSNNLLAICFLARISGLPRLVFSKEDLRVLFVNAYIPLLQTINQQIKLSIERLFTTLFTGSTLFSAYLGVSYISRSFVSGRGSFTRSLSSRLLRLGVSSDIEDVLRILVILSFLVSGAFIVYSRTVLSIFRREYLDAQILLILYTIGALIDVFANFFSSISISLEKSDLVFHGGKLKETVLFRNPFAVFLANISYVSAGAVAFMSMYVVLGVRNIVFLLIPFPIAYIVAYIPLLVVFYRRSIEKIQYSIPWREVMASIVGVACFSVFGIVTGYSNIVVKSLYRDYIYILIIAGYSLAIYFVVLYLLSPWFREFVRKVVEEIF</sequence>
<feature type="transmembrane region" description="Helical" evidence="1">
    <location>
        <begin position="239"/>
        <end position="260"/>
    </location>
</feature>
<feature type="transmembrane region" description="Helical" evidence="1">
    <location>
        <begin position="25"/>
        <end position="44"/>
    </location>
</feature>
<feature type="transmembrane region" description="Helical" evidence="1">
    <location>
        <begin position="372"/>
        <end position="396"/>
    </location>
</feature>
<dbReference type="EMBL" id="CP002051">
    <property type="protein sequence ID" value="ADI32608.1"/>
    <property type="molecule type" value="Genomic_DNA"/>
</dbReference>
<feature type="transmembrane region" description="Helical" evidence="1">
    <location>
        <begin position="291"/>
        <end position="309"/>
    </location>
</feature>
<dbReference type="AlphaFoldDB" id="D7DA12"/>
<keyword evidence="1" id="KW-0472">Membrane</keyword>
<dbReference type="GeneID" id="9234811"/>
<keyword evidence="3" id="KW-1185">Reference proteome</keyword>
<feature type="transmembrane region" description="Helical" evidence="1">
    <location>
        <begin position="119"/>
        <end position="138"/>
    </location>
</feature>
<dbReference type="STRING" id="591019.Shell_1520"/>
<feature type="transmembrane region" description="Helical" evidence="1">
    <location>
        <begin position="472"/>
        <end position="493"/>
    </location>
</feature>
<dbReference type="RefSeq" id="WP_013143806.1">
    <property type="nucleotide sequence ID" value="NC_014205.1"/>
</dbReference>
<organism evidence="2 3">
    <name type="scientific">Staphylothermus hellenicus (strain DSM 12710 / JCM 10830 / BK20S6-10-b1 / P8)</name>
    <dbReference type="NCBI Taxonomy" id="591019"/>
    <lineage>
        <taxon>Archaea</taxon>
        <taxon>Thermoproteota</taxon>
        <taxon>Thermoprotei</taxon>
        <taxon>Desulfurococcales</taxon>
        <taxon>Desulfurococcaceae</taxon>
        <taxon>Staphylothermus</taxon>
    </lineage>
</organism>
<dbReference type="eggNOG" id="arCOG02216">
    <property type="taxonomic scope" value="Archaea"/>
</dbReference>
<protein>
    <recommendedName>
        <fullName evidence="4">Polysaccharide biosynthesis protein</fullName>
    </recommendedName>
</protein>